<dbReference type="Gene3D" id="3.90.550.10">
    <property type="entry name" value="Spore Coat Polysaccharide Biosynthesis Protein SpsA, Chain A"/>
    <property type="match status" value="1"/>
</dbReference>
<keyword evidence="3" id="KW-1185">Reference proteome</keyword>
<dbReference type="Proteomes" id="UP001500575">
    <property type="component" value="Unassembled WGS sequence"/>
</dbReference>
<sequence length="200" mass="20253">MATASTPTGQQPGPRSGYAAVVLSGGTGRRLGGADKALLELDGGTLLGRALAAVAGADEVIVVGQPAATAYPVHFVVEDPPGGGPAAGLLAGLGALGDRHALVVVLAVDMPYVGAATVARLLEALGPDADGAFLADPHGRRQLAGVVRPERLKVPDDPHGLPMHRLLGSLTLVLVPPTGQEALDVDTWDDVRDLRGLRSP</sequence>
<dbReference type="RefSeq" id="WP_344305335.1">
    <property type="nucleotide sequence ID" value="NZ_BAAAQQ010000013.1"/>
</dbReference>
<dbReference type="Pfam" id="PF12804">
    <property type="entry name" value="NTP_transf_3"/>
    <property type="match status" value="1"/>
</dbReference>
<dbReference type="PANTHER" id="PTHR43777:SF1">
    <property type="entry name" value="MOLYBDENUM COFACTOR CYTIDYLYLTRANSFERASE"/>
    <property type="match status" value="1"/>
</dbReference>
<evidence type="ECO:0000259" key="1">
    <source>
        <dbReference type="Pfam" id="PF12804"/>
    </source>
</evidence>
<feature type="domain" description="MobA-like NTP transferase" evidence="1">
    <location>
        <begin position="20"/>
        <end position="144"/>
    </location>
</feature>
<dbReference type="InterPro" id="IPR029044">
    <property type="entry name" value="Nucleotide-diphossugar_trans"/>
</dbReference>
<reference evidence="3" key="1">
    <citation type="journal article" date="2019" name="Int. J. Syst. Evol. Microbiol.">
        <title>The Global Catalogue of Microorganisms (GCM) 10K type strain sequencing project: providing services to taxonomists for standard genome sequencing and annotation.</title>
        <authorList>
            <consortium name="The Broad Institute Genomics Platform"/>
            <consortium name="The Broad Institute Genome Sequencing Center for Infectious Disease"/>
            <person name="Wu L."/>
            <person name="Ma J."/>
        </authorList>
    </citation>
    <scope>NUCLEOTIDE SEQUENCE [LARGE SCALE GENOMIC DNA]</scope>
    <source>
        <strain evidence="3">JCM 16021</strain>
    </source>
</reference>
<protein>
    <recommendedName>
        <fullName evidence="1">MobA-like NTP transferase domain-containing protein</fullName>
    </recommendedName>
</protein>
<dbReference type="SUPFAM" id="SSF53448">
    <property type="entry name" value="Nucleotide-diphospho-sugar transferases"/>
    <property type="match status" value="1"/>
</dbReference>
<accession>A0ABP5KHQ2</accession>
<gene>
    <name evidence="2" type="ORF">GCM10009843_37340</name>
</gene>
<organism evidence="2 3">
    <name type="scientific">Nocardioides bigeumensis</name>
    <dbReference type="NCBI Taxonomy" id="433657"/>
    <lineage>
        <taxon>Bacteria</taxon>
        <taxon>Bacillati</taxon>
        <taxon>Actinomycetota</taxon>
        <taxon>Actinomycetes</taxon>
        <taxon>Propionibacteriales</taxon>
        <taxon>Nocardioidaceae</taxon>
        <taxon>Nocardioides</taxon>
    </lineage>
</organism>
<dbReference type="InterPro" id="IPR025877">
    <property type="entry name" value="MobA-like_NTP_Trfase"/>
</dbReference>
<evidence type="ECO:0000313" key="3">
    <source>
        <dbReference type="Proteomes" id="UP001500575"/>
    </source>
</evidence>
<dbReference type="EMBL" id="BAAAQQ010000013">
    <property type="protein sequence ID" value="GAA2132598.1"/>
    <property type="molecule type" value="Genomic_DNA"/>
</dbReference>
<comment type="caution">
    <text evidence="2">The sequence shown here is derived from an EMBL/GenBank/DDBJ whole genome shotgun (WGS) entry which is preliminary data.</text>
</comment>
<name>A0ABP5KHQ2_9ACTN</name>
<proteinExistence type="predicted"/>
<dbReference type="PANTHER" id="PTHR43777">
    <property type="entry name" value="MOLYBDENUM COFACTOR CYTIDYLYLTRANSFERASE"/>
    <property type="match status" value="1"/>
</dbReference>
<evidence type="ECO:0000313" key="2">
    <source>
        <dbReference type="EMBL" id="GAA2132598.1"/>
    </source>
</evidence>